<feature type="short sequence motif" description="HXTX 2" evidence="2">
    <location>
        <begin position="124"/>
        <end position="127"/>
    </location>
</feature>
<dbReference type="AlphaFoldDB" id="A0A1G9I3V1"/>
<dbReference type="GO" id="GO:0008664">
    <property type="term" value="F:RNA 2',3'-cyclic 3'-phosphodiesterase activity"/>
    <property type="evidence" value="ECO:0007669"/>
    <property type="project" value="UniProtKB-EC"/>
</dbReference>
<dbReference type="SUPFAM" id="SSF55144">
    <property type="entry name" value="LigT-like"/>
    <property type="match status" value="1"/>
</dbReference>
<dbReference type="EMBL" id="FNFB01000017">
    <property type="protein sequence ID" value="SDL19574.1"/>
    <property type="molecule type" value="Genomic_DNA"/>
</dbReference>
<sequence>MFAALVPPDEVLDEIAQAIAPHVGQVPGLRWPDRATWHITLGFFGEVPESVLPELETRLARAVHRHSTLDLAFQSFGGFSSARRARVFWVGLTGDPVTRLADSVRAGARRAGAVQTDEKRFHAHLTLARAKTETDLRPLVEALTDFSGSPWRAEAVHLVRSHTPSRTRPEMRYESLAEWSLAPSARS</sequence>
<feature type="active site" description="Proton acceptor" evidence="2">
    <location>
        <position position="124"/>
    </location>
</feature>
<dbReference type="NCBIfam" id="TIGR02258">
    <property type="entry name" value="2_5_ligase"/>
    <property type="match status" value="1"/>
</dbReference>
<dbReference type="HAMAP" id="MF_01940">
    <property type="entry name" value="RNA_CPDase"/>
    <property type="match status" value="1"/>
</dbReference>
<dbReference type="PANTHER" id="PTHR35561:SF1">
    <property type="entry name" value="RNA 2',3'-CYCLIC PHOSPHODIESTERASE"/>
    <property type="match status" value="1"/>
</dbReference>
<comment type="catalytic activity">
    <reaction evidence="2">
        <text>a 3'-end 2',3'-cyclophospho-ribonucleotide-RNA + H2O = a 3'-end 2'-phospho-ribonucleotide-RNA + H(+)</text>
        <dbReference type="Rhea" id="RHEA:11828"/>
        <dbReference type="Rhea" id="RHEA-COMP:10464"/>
        <dbReference type="Rhea" id="RHEA-COMP:17353"/>
        <dbReference type="ChEBI" id="CHEBI:15377"/>
        <dbReference type="ChEBI" id="CHEBI:15378"/>
        <dbReference type="ChEBI" id="CHEBI:83064"/>
        <dbReference type="ChEBI" id="CHEBI:173113"/>
        <dbReference type="EC" id="3.1.4.58"/>
    </reaction>
</comment>
<dbReference type="Proteomes" id="UP000198683">
    <property type="component" value="Unassembled WGS sequence"/>
</dbReference>
<evidence type="ECO:0000313" key="3">
    <source>
        <dbReference type="EMBL" id="SDL19574.1"/>
    </source>
</evidence>
<dbReference type="InterPro" id="IPR004175">
    <property type="entry name" value="RNA_CPDase"/>
</dbReference>
<organism evidence="3 4">
    <name type="scientific">Nonomuraea maritima</name>
    <dbReference type="NCBI Taxonomy" id="683260"/>
    <lineage>
        <taxon>Bacteria</taxon>
        <taxon>Bacillati</taxon>
        <taxon>Actinomycetota</taxon>
        <taxon>Actinomycetes</taxon>
        <taxon>Streptosporangiales</taxon>
        <taxon>Streptosporangiaceae</taxon>
        <taxon>Nonomuraea</taxon>
    </lineage>
</organism>
<proteinExistence type="inferred from homology"/>
<comment type="function">
    <text evidence="2">Hydrolyzes RNA 2',3'-cyclic phosphodiester to an RNA 2'-phosphomonoester.</text>
</comment>
<dbReference type="EC" id="3.1.4.58" evidence="2"/>
<dbReference type="GO" id="GO:0016874">
    <property type="term" value="F:ligase activity"/>
    <property type="evidence" value="ECO:0007669"/>
    <property type="project" value="UniProtKB-KW"/>
</dbReference>
<evidence type="ECO:0000256" key="2">
    <source>
        <dbReference type="HAMAP-Rule" id="MF_01940"/>
    </source>
</evidence>
<protein>
    <recommendedName>
        <fullName evidence="2">RNA 2',3'-cyclic phosphodiesterase</fullName>
        <shortName evidence="2">RNA 2',3'-CPDase</shortName>
        <ecNumber evidence="2">3.1.4.58</ecNumber>
    </recommendedName>
</protein>
<evidence type="ECO:0000256" key="1">
    <source>
        <dbReference type="ARBA" id="ARBA00022801"/>
    </source>
</evidence>
<name>A0A1G9I3V1_9ACTN</name>
<evidence type="ECO:0000313" key="4">
    <source>
        <dbReference type="Proteomes" id="UP000198683"/>
    </source>
</evidence>
<dbReference type="GO" id="GO:0004113">
    <property type="term" value="F:2',3'-cyclic-nucleotide 3'-phosphodiesterase activity"/>
    <property type="evidence" value="ECO:0007669"/>
    <property type="project" value="InterPro"/>
</dbReference>
<dbReference type="InterPro" id="IPR009097">
    <property type="entry name" value="Cyclic_Pdiesterase"/>
</dbReference>
<feature type="short sequence motif" description="HXTX 1" evidence="2">
    <location>
        <begin position="38"/>
        <end position="41"/>
    </location>
</feature>
<reference evidence="3 4" key="1">
    <citation type="submission" date="2016-10" db="EMBL/GenBank/DDBJ databases">
        <authorList>
            <person name="de Groot N.N."/>
        </authorList>
    </citation>
    <scope>NUCLEOTIDE SEQUENCE [LARGE SCALE GENOMIC DNA]</scope>
    <source>
        <strain evidence="3 4">CGMCC 4.5681</strain>
    </source>
</reference>
<dbReference type="Pfam" id="PF13563">
    <property type="entry name" value="2_5_RNA_ligase2"/>
    <property type="match status" value="1"/>
</dbReference>
<gene>
    <name evidence="3" type="ORF">SAMN05421874_11796</name>
</gene>
<comment type="similarity">
    <text evidence="2">Belongs to the 2H phosphoesterase superfamily. ThpR family.</text>
</comment>
<dbReference type="PANTHER" id="PTHR35561">
    <property type="entry name" value="RNA 2',3'-CYCLIC PHOSPHODIESTERASE"/>
    <property type="match status" value="1"/>
</dbReference>
<keyword evidence="1 2" id="KW-0378">Hydrolase</keyword>
<accession>A0A1G9I3V1</accession>
<dbReference type="STRING" id="683260.SAMN05421874_11796"/>
<feature type="active site" description="Proton donor" evidence="2">
    <location>
        <position position="38"/>
    </location>
</feature>
<keyword evidence="3" id="KW-0436">Ligase</keyword>
<keyword evidence="4" id="KW-1185">Reference proteome</keyword>
<dbReference type="Gene3D" id="3.90.1140.10">
    <property type="entry name" value="Cyclic phosphodiesterase"/>
    <property type="match status" value="1"/>
</dbReference>